<dbReference type="Gene3D" id="1.10.600.10">
    <property type="entry name" value="Farnesyl Diphosphate Synthase"/>
    <property type="match status" value="2"/>
</dbReference>
<protein>
    <recommendedName>
        <fullName evidence="2">Terpene synthase</fullName>
        <ecNumber evidence="2">4.2.3.-</ecNumber>
    </recommendedName>
</protein>
<comment type="cofactor">
    <cofactor evidence="2">
        <name>Mg(2+)</name>
        <dbReference type="ChEBI" id="CHEBI:18420"/>
    </cofactor>
</comment>
<keyword evidence="2" id="KW-0479">Metal-binding</keyword>
<evidence type="ECO:0000313" key="4">
    <source>
        <dbReference type="Proteomes" id="UP000635387"/>
    </source>
</evidence>
<keyword evidence="4" id="KW-1185">Reference proteome</keyword>
<name>A0ABQ3MBQ1_9PSEU</name>
<proteinExistence type="inferred from homology"/>
<dbReference type="InterPro" id="IPR034686">
    <property type="entry name" value="Terpene_cyclase-like_2"/>
</dbReference>
<dbReference type="PANTHER" id="PTHR35201:SF4">
    <property type="entry name" value="BETA-PINACENE SYNTHASE-RELATED"/>
    <property type="match status" value="1"/>
</dbReference>
<dbReference type="EMBL" id="BNAY01000016">
    <property type="protein sequence ID" value="GHH37799.1"/>
    <property type="molecule type" value="Genomic_DNA"/>
</dbReference>
<comment type="similarity">
    <text evidence="2">Belongs to the terpene synthase family.</text>
</comment>
<evidence type="ECO:0000256" key="2">
    <source>
        <dbReference type="RuleBase" id="RU366034"/>
    </source>
</evidence>
<dbReference type="Pfam" id="PF19086">
    <property type="entry name" value="Terpene_syn_C_2"/>
    <property type="match status" value="2"/>
</dbReference>
<dbReference type="SFLD" id="SFLDS00005">
    <property type="entry name" value="Isoprenoid_Synthase_Type_I"/>
    <property type="match status" value="1"/>
</dbReference>
<dbReference type="PANTHER" id="PTHR35201">
    <property type="entry name" value="TERPENE SYNTHASE"/>
    <property type="match status" value="1"/>
</dbReference>
<dbReference type="SFLD" id="SFLDG01020">
    <property type="entry name" value="Terpene_Cyclase_Like_2"/>
    <property type="match status" value="1"/>
</dbReference>
<dbReference type="InterPro" id="IPR008949">
    <property type="entry name" value="Isoprenoid_synthase_dom_sf"/>
</dbReference>
<comment type="caution">
    <text evidence="3">The sequence shown here is derived from an EMBL/GenBank/DDBJ whole genome shotgun (WGS) entry which is preliminary data.</text>
</comment>
<evidence type="ECO:0000256" key="1">
    <source>
        <dbReference type="ARBA" id="ARBA00023239"/>
    </source>
</evidence>
<gene>
    <name evidence="3" type="primary">cyc2</name>
    <name evidence="3" type="ORF">GCM10017790_82700</name>
</gene>
<dbReference type="SUPFAM" id="SSF48576">
    <property type="entry name" value="Terpenoid synthases"/>
    <property type="match status" value="2"/>
</dbReference>
<evidence type="ECO:0000313" key="3">
    <source>
        <dbReference type="EMBL" id="GHH37799.1"/>
    </source>
</evidence>
<organism evidence="3 4">
    <name type="scientific">Amycolatopsis oliviviridis</name>
    <dbReference type="NCBI Taxonomy" id="1471590"/>
    <lineage>
        <taxon>Bacteria</taxon>
        <taxon>Bacillati</taxon>
        <taxon>Actinomycetota</taxon>
        <taxon>Actinomycetes</taxon>
        <taxon>Pseudonocardiales</taxon>
        <taxon>Pseudonocardiaceae</taxon>
        <taxon>Amycolatopsis</taxon>
    </lineage>
</organism>
<dbReference type="Proteomes" id="UP000635387">
    <property type="component" value="Unassembled WGS sequence"/>
</dbReference>
<sequence>MASFERPGMYVPYPARCNPHVDSARANVKAWAVEVGILPAREAPDTADVWDERKFDEMDFALFGALQYPDAPGPELDLLTEWHTWIFYYDDRFLRAYQHTGDLAGAREHVDALLRYMPSTPGEAPPSPGNPVEAGLADLWPRTISTMSPEWSARFAGLTGNMLEEPLREVANARVDVVPDPISYVQLRRETGGALWTAILAEHAVGIELPHAVESSRALRVLKDTFADGIHLRNDIFSYEKEKLAGEKNGVMVVEEFLGCTPQRAADLVNELATSRMQQFENTALVELPLLFADLGLTPDVCLDVLAYLQGLAAGMAGDFEWAKTTGRYNETGAADASEPSTGDPATLARLGVIRRVAAVAPPPGTVLPDPEAGQVELPDFFMPYTGGRNPHLGTAYAHVRDWAAEMGMLGSGVPEWDEAGFESANPVRYAALMFPEAPEDRFELAAKWITAVYFLGDLMDVFERRRDLAGAKAMSDRLAKFVPVGRPGDLPSPTSPLERGIADLWPRIAPSMTVDWRRWFSASVTRACDGSLWKILNVVQKRFPDPVDHTEMRRGCGLEIVMALLFYAQGLSLPAGKTARELIRTLVESILDWRVLFNDIVSFSREVETEDGGINNGVQIMRRFLGGDVAQAIELANSLATAQLGNFERAVADGLPEDRQQVRGVVDAFRTVIAAELEAHLLVVPSRYATGGTETAPEPVSWRMVPWPTGLGTSAAHIGSLTGTGGDRT</sequence>
<keyword evidence="2" id="KW-0460">Magnesium</keyword>
<accession>A0ABQ3MBQ1</accession>
<dbReference type="EC" id="4.2.3.-" evidence="2"/>
<keyword evidence="1 2" id="KW-0456">Lyase</keyword>
<dbReference type="RefSeq" id="WP_191259875.1">
    <property type="nucleotide sequence ID" value="NZ_BNAY01000016.1"/>
</dbReference>
<reference evidence="4" key="1">
    <citation type="journal article" date="2019" name="Int. J. Syst. Evol. Microbiol.">
        <title>The Global Catalogue of Microorganisms (GCM) 10K type strain sequencing project: providing services to taxonomists for standard genome sequencing and annotation.</title>
        <authorList>
            <consortium name="The Broad Institute Genomics Platform"/>
            <consortium name="The Broad Institute Genome Sequencing Center for Infectious Disease"/>
            <person name="Wu L."/>
            <person name="Ma J."/>
        </authorList>
    </citation>
    <scope>NUCLEOTIDE SEQUENCE [LARGE SCALE GENOMIC DNA]</scope>
    <source>
        <strain evidence="4">CGMCC 4.7683</strain>
    </source>
</reference>